<sequence length="87" mass="9774">MGKRTETCHGKTLLRQRWAVKNVEEVGWAVVVGVGSSPIPSSEISREEDQVSPCEQLDALSPFNPLSEMRQKKRKENPWTDPIISTP</sequence>
<proteinExistence type="predicted"/>
<keyword evidence="3" id="KW-1185">Reference proteome</keyword>
<accession>A0AAE1T288</accession>
<evidence type="ECO:0000256" key="1">
    <source>
        <dbReference type="SAM" id="MobiDB-lite"/>
    </source>
</evidence>
<reference evidence="2" key="1">
    <citation type="submission" date="2023-12" db="EMBL/GenBank/DDBJ databases">
        <title>Genome assembly of Anisodus tanguticus.</title>
        <authorList>
            <person name="Wang Y.-J."/>
        </authorList>
    </citation>
    <scope>NUCLEOTIDE SEQUENCE</scope>
    <source>
        <strain evidence="2">KB-2021</strain>
        <tissue evidence="2">Leaf</tissue>
    </source>
</reference>
<protein>
    <submittedName>
        <fullName evidence="2">Uncharacterized protein</fullName>
    </submittedName>
</protein>
<dbReference type="EMBL" id="JAVYJV010000001">
    <property type="protein sequence ID" value="KAK4380236.1"/>
    <property type="molecule type" value="Genomic_DNA"/>
</dbReference>
<dbReference type="Proteomes" id="UP001291623">
    <property type="component" value="Unassembled WGS sequence"/>
</dbReference>
<dbReference type="AlphaFoldDB" id="A0AAE1T288"/>
<gene>
    <name evidence="2" type="ORF">RND71_002098</name>
</gene>
<name>A0AAE1T288_9SOLA</name>
<evidence type="ECO:0000313" key="3">
    <source>
        <dbReference type="Proteomes" id="UP001291623"/>
    </source>
</evidence>
<comment type="caution">
    <text evidence="2">The sequence shown here is derived from an EMBL/GenBank/DDBJ whole genome shotgun (WGS) entry which is preliminary data.</text>
</comment>
<organism evidence="2 3">
    <name type="scientific">Anisodus tanguticus</name>
    <dbReference type="NCBI Taxonomy" id="243964"/>
    <lineage>
        <taxon>Eukaryota</taxon>
        <taxon>Viridiplantae</taxon>
        <taxon>Streptophyta</taxon>
        <taxon>Embryophyta</taxon>
        <taxon>Tracheophyta</taxon>
        <taxon>Spermatophyta</taxon>
        <taxon>Magnoliopsida</taxon>
        <taxon>eudicotyledons</taxon>
        <taxon>Gunneridae</taxon>
        <taxon>Pentapetalae</taxon>
        <taxon>asterids</taxon>
        <taxon>lamiids</taxon>
        <taxon>Solanales</taxon>
        <taxon>Solanaceae</taxon>
        <taxon>Solanoideae</taxon>
        <taxon>Hyoscyameae</taxon>
        <taxon>Anisodus</taxon>
    </lineage>
</organism>
<evidence type="ECO:0000313" key="2">
    <source>
        <dbReference type="EMBL" id="KAK4380236.1"/>
    </source>
</evidence>
<feature type="region of interest" description="Disordered" evidence="1">
    <location>
        <begin position="38"/>
        <end position="87"/>
    </location>
</feature>